<dbReference type="GO" id="GO:0071949">
    <property type="term" value="F:FAD binding"/>
    <property type="evidence" value="ECO:0007669"/>
    <property type="project" value="InterPro"/>
</dbReference>
<dbReference type="GO" id="GO:0051537">
    <property type="term" value="F:2 iron, 2 sulfur cluster binding"/>
    <property type="evidence" value="ECO:0007669"/>
    <property type="project" value="InterPro"/>
</dbReference>
<dbReference type="InterPro" id="IPR001041">
    <property type="entry name" value="2Fe-2S_ferredoxin-type"/>
</dbReference>
<dbReference type="SUPFAM" id="SSF56176">
    <property type="entry name" value="FAD-binding/transporter-associated domain-like"/>
    <property type="match status" value="1"/>
</dbReference>
<feature type="domain" description="FAD-binding PCMH-type" evidence="7">
    <location>
        <begin position="191"/>
        <end position="364"/>
    </location>
</feature>
<dbReference type="Gene3D" id="3.30.465.10">
    <property type="match status" value="1"/>
</dbReference>
<gene>
    <name evidence="8" type="primary">xdhA</name>
    <name evidence="9" type="ORF">BS639_06375</name>
    <name evidence="8" type="ORF">ITX54_12355</name>
</gene>
<evidence type="ECO:0000256" key="4">
    <source>
        <dbReference type="ARBA" id="ARBA00023002"/>
    </source>
</evidence>
<dbReference type="Pfam" id="PF03450">
    <property type="entry name" value="CO_deh_flav_C"/>
    <property type="match status" value="1"/>
</dbReference>
<dbReference type="PROSITE" id="PS51387">
    <property type="entry name" value="FAD_PCMH"/>
    <property type="match status" value="1"/>
</dbReference>
<dbReference type="Pfam" id="PF00941">
    <property type="entry name" value="FAD_binding_5"/>
    <property type="match status" value="1"/>
</dbReference>
<dbReference type="Pfam" id="PF00111">
    <property type="entry name" value="Fer2"/>
    <property type="match status" value="1"/>
</dbReference>
<dbReference type="Gene3D" id="3.30.43.10">
    <property type="entry name" value="Uridine Diphospho-n-acetylenolpyruvylglucosamine Reductase, domain 2"/>
    <property type="match status" value="1"/>
</dbReference>
<dbReference type="InterPro" id="IPR006058">
    <property type="entry name" value="2Fe2S_fd_BS"/>
</dbReference>
<reference evidence="9" key="1">
    <citation type="submission" date="2016-12" db="EMBL/GenBank/DDBJ databases">
        <authorList>
            <person name="Le Fleche-Mateos A."/>
        </authorList>
    </citation>
    <scope>NUCLEOTIDE SEQUENCE</scope>
    <source>
        <strain evidence="9">213</strain>
    </source>
</reference>
<dbReference type="CDD" id="cd00207">
    <property type="entry name" value="fer2"/>
    <property type="match status" value="1"/>
</dbReference>
<dbReference type="SUPFAM" id="SSF54292">
    <property type="entry name" value="2Fe-2S ferredoxin-like"/>
    <property type="match status" value="1"/>
</dbReference>
<accession>A0AA40X2H5</accession>
<organism evidence="8 11">
    <name type="scientific">Rouxiella silvae</name>
    <dbReference type="NCBI Taxonomy" id="1646373"/>
    <lineage>
        <taxon>Bacteria</taxon>
        <taxon>Pseudomonadati</taxon>
        <taxon>Pseudomonadota</taxon>
        <taxon>Gammaproteobacteria</taxon>
        <taxon>Enterobacterales</taxon>
        <taxon>Yersiniaceae</taxon>
        <taxon>Rouxiella</taxon>
    </lineage>
</organism>
<dbReference type="InterPro" id="IPR002346">
    <property type="entry name" value="Mopterin_DH_FAD-bd"/>
</dbReference>
<dbReference type="InterPro" id="IPR036683">
    <property type="entry name" value="CO_DH_flav_C_dom_sf"/>
</dbReference>
<keyword evidence="1" id="KW-0285">Flavoprotein</keyword>
<dbReference type="PROSITE" id="PS00197">
    <property type="entry name" value="2FE2S_FER_1"/>
    <property type="match status" value="1"/>
</dbReference>
<dbReference type="SMART" id="SM01092">
    <property type="entry name" value="CO_deh_flav_C"/>
    <property type="match status" value="1"/>
</dbReference>
<dbReference type="InterPro" id="IPR002888">
    <property type="entry name" value="2Fe-2S-bd"/>
</dbReference>
<keyword evidence="4 8" id="KW-0560">Oxidoreductase</keyword>
<dbReference type="InterPro" id="IPR012675">
    <property type="entry name" value="Beta-grasp_dom_sf"/>
</dbReference>
<dbReference type="InterPro" id="IPR036318">
    <property type="entry name" value="FAD-bd_PCMH-like_sf"/>
</dbReference>
<reference evidence="8" key="3">
    <citation type="submission" date="2020-11" db="EMBL/GenBank/DDBJ databases">
        <authorList>
            <person name="Lee S.D."/>
        </authorList>
    </citation>
    <scope>NUCLEOTIDE SEQUENCE</scope>
    <source>
        <strain evidence="8">SAP-2</strain>
    </source>
</reference>
<dbReference type="EC" id="1.17.1.4" evidence="8"/>
<dbReference type="SUPFAM" id="SSF47741">
    <property type="entry name" value="CO dehydrogenase ISP C-domain like"/>
    <property type="match status" value="1"/>
</dbReference>
<evidence type="ECO:0000259" key="7">
    <source>
        <dbReference type="PROSITE" id="PS51387"/>
    </source>
</evidence>
<dbReference type="InterPro" id="IPR036884">
    <property type="entry name" value="2Fe-2S-bd_dom_sf"/>
</dbReference>
<name>A0AA40X2H5_9GAMM</name>
<dbReference type="InterPro" id="IPR005107">
    <property type="entry name" value="CO_DH_flav_C"/>
</dbReference>
<dbReference type="EMBL" id="MRWD01000011">
    <property type="protein sequence ID" value="ORJ22082.1"/>
    <property type="molecule type" value="Genomic_DNA"/>
</dbReference>
<keyword evidence="2" id="KW-0479">Metal-binding</keyword>
<evidence type="ECO:0000313" key="10">
    <source>
        <dbReference type="Proteomes" id="UP000192722"/>
    </source>
</evidence>
<sequence length="485" mass="53290">MIQFLLNDRLQQEAALPPDTTVLQYLRRDVGRCGTKEGCASGDCGACTVVIAEPQGNALRYTPVNACLTFISALQGKQLITVEDLKHQGQLHSVQQAMVDNHASQCGFCTPGFVMSVFALQKNLSTTRREAKREPILQALSGNLCRCTGYRPIVDAAFQACEERPVDQFDRAENVTLQRLRAIAPDSGQTIRHHEDLSLIPSTIEDLASAYLANPEAKLVAGGTDLALEVTQRHRRLTQLIALSHIPDMKTAFIDGEQVILGGAATLSDCMPLLEREFPDFGALLERFASQQIRNQGTFGGNIANASPIGDGGPVLLALGASLRLRRGSQQRTLPLAQFYLGYKQTALQAGEFIEQIVIPRVEPDSTRTLKVYKVSKRLDDDISAVCGAFHIEVNHGVVTHAFIAYGGMAAVAKRAEHCEKLLIGQPWQAATVERACQALTHDYQPISDFRASQEYRMQVAKNLLRRCLIETTSTDTLMRVTQYV</sequence>
<dbReference type="Pfam" id="PF01799">
    <property type="entry name" value="Fer2_2"/>
    <property type="match status" value="1"/>
</dbReference>
<evidence type="ECO:0000313" key="11">
    <source>
        <dbReference type="Proteomes" id="UP000705283"/>
    </source>
</evidence>
<dbReference type="RefSeq" id="WP_084982584.1">
    <property type="nucleotide sequence ID" value="NZ_CBCSCF010000001.1"/>
</dbReference>
<dbReference type="PROSITE" id="PS51085">
    <property type="entry name" value="2FE2S_FER_2"/>
    <property type="match status" value="1"/>
</dbReference>
<evidence type="ECO:0000313" key="8">
    <source>
        <dbReference type="EMBL" id="MBF6637451.1"/>
    </source>
</evidence>
<dbReference type="InterPro" id="IPR016167">
    <property type="entry name" value="FAD-bd_PCMH_sub1"/>
</dbReference>
<dbReference type="Proteomes" id="UP000192722">
    <property type="component" value="Unassembled WGS sequence"/>
</dbReference>
<dbReference type="Gene3D" id="3.10.20.30">
    <property type="match status" value="1"/>
</dbReference>
<evidence type="ECO:0000256" key="2">
    <source>
        <dbReference type="ARBA" id="ARBA00022723"/>
    </source>
</evidence>
<dbReference type="NCBIfam" id="TIGR02963">
    <property type="entry name" value="xanthine_xdhA"/>
    <property type="match status" value="1"/>
</dbReference>
<reference evidence="8" key="4">
    <citation type="submission" date="2022-09" db="EMBL/GenBank/DDBJ databases">
        <title>Rouxiella aceris sp. nov., isolated from tree sap and emended description of the genus Rhouxiella.</title>
        <authorList>
            <person name="Kim I.S."/>
        </authorList>
    </citation>
    <scope>NUCLEOTIDE SEQUENCE</scope>
    <source>
        <strain evidence="8">SAP-2</strain>
    </source>
</reference>
<keyword evidence="3" id="KW-0274">FAD</keyword>
<evidence type="ECO:0000256" key="5">
    <source>
        <dbReference type="ARBA" id="ARBA00023004"/>
    </source>
</evidence>
<reference evidence="9 10" key="2">
    <citation type="journal article" date="2017" name="Int. J. Syst. Evol. Microbiol.">
        <title>Rouxiella badensis sp. nov. and Rouxiella silvae sp. nov. isolated from peat bog soil in Germany and emendation of the genus description.</title>
        <authorList>
            <person name="Le Fleche-Mateos A."/>
            <person name="Kugler J.H."/>
            <person name="Hansen S.H."/>
            <person name="Syldatk C."/>
            <person name="Hausmann R."/>
            <person name="Lomprez F."/>
            <person name="Vandenbogaert M."/>
            <person name="Manuguerra J.C."/>
            <person name="Grimont P.A."/>
        </authorList>
    </citation>
    <scope>NUCLEOTIDE SEQUENCE [LARGE SCALE GENOMIC DNA]</scope>
    <source>
        <strain evidence="9 10">213</strain>
    </source>
</reference>
<dbReference type="PANTHER" id="PTHR45444">
    <property type="entry name" value="XANTHINE DEHYDROGENASE"/>
    <property type="match status" value="1"/>
</dbReference>
<proteinExistence type="predicted"/>
<dbReference type="Gene3D" id="3.30.390.50">
    <property type="entry name" value="CO dehydrogenase flavoprotein, C-terminal domain"/>
    <property type="match status" value="1"/>
</dbReference>
<evidence type="ECO:0000313" key="9">
    <source>
        <dbReference type="EMBL" id="ORJ22082.1"/>
    </source>
</evidence>
<comment type="caution">
    <text evidence="8">The sequence shown here is derived from an EMBL/GenBank/DDBJ whole genome shotgun (WGS) entry which is preliminary data.</text>
</comment>
<dbReference type="Proteomes" id="UP000705283">
    <property type="component" value="Unassembled WGS sequence"/>
</dbReference>
<keyword evidence="10" id="KW-1185">Reference proteome</keyword>
<dbReference type="InterPro" id="IPR016169">
    <property type="entry name" value="FAD-bd_PCMH_sub2"/>
</dbReference>
<evidence type="ECO:0000256" key="1">
    <source>
        <dbReference type="ARBA" id="ARBA00022630"/>
    </source>
</evidence>
<evidence type="ECO:0000256" key="3">
    <source>
        <dbReference type="ARBA" id="ARBA00022827"/>
    </source>
</evidence>
<dbReference type="InterPro" id="IPR012175">
    <property type="entry name" value="Xanth_DH_ssu_bac"/>
</dbReference>
<feature type="domain" description="2Fe-2S ferredoxin-type" evidence="6">
    <location>
        <begin position="1"/>
        <end position="85"/>
    </location>
</feature>
<keyword evidence="5" id="KW-0408">Iron</keyword>
<evidence type="ECO:0000259" key="6">
    <source>
        <dbReference type="PROSITE" id="PS51085"/>
    </source>
</evidence>
<dbReference type="AlphaFoldDB" id="A0AA40X2H5"/>
<dbReference type="GO" id="GO:0005506">
    <property type="term" value="F:iron ion binding"/>
    <property type="evidence" value="ECO:0007669"/>
    <property type="project" value="InterPro"/>
</dbReference>
<dbReference type="PIRSF" id="PIRSF036557">
    <property type="entry name" value="XdhA_RC"/>
    <property type="match status" value="1"/>
</dbReference>
<dbReference type="GO" id="GO:0004854">
    <property type="term" value="F:xanthine dehydrogenase activity"/>
    <property type="evidence" value="ECO:0007669"/>
    <property type="project" value="UniProtKB-EC"/>
</dbReference>
<dbReference type="SUPFAM" id="SSF55447">
    <property type="entry name" value="CO dehydrogenase flavoprotein C-terminal domain-like"/>
    <property type="match status" value="1"/>
</dbReference>
<dbReference type="Gene3D" id="1.10.150.120">
    <property type="entry name" value="[2Fe-2S]-binding domain"/>
    <property type="match status" value="1"/>
</dbReference>
<dbReference type="PANTHER" id="PTHR45444:SF3">
    <property type="entry name" value="XANTHINE DEHYDROGENASE"/>
    <property type="match status" value="1"/>
</dbReference>
<protein>
    <submittedName>
        <fullName evidence="8">Xanthine dehydrogenase small subunit</fullName>
        <ecNumber evidence="8">1.17.1.4</ecNumber>
    </submittedName>
</protein>
<dbReference type="InterPro" id="IPR016166">
    <property type="entry name" value="FAD-bd_PCMH"/>
</dbReference>
<dbReference type="InterPro" id="IPR036010">
    <property type="entry name" value="2Fe-2S_ferredoxin-like_sf"/>
</dbReference>
<dbReference type="EMBL" id="JADMKS010000004">
    <property type="protein sequence ID" value="MBF6637451.1"/>
    <property type="molecule type" value="Genomic_DNA"/>
</dbReference>
<dbReference type="InterPro" id="IPR014307">
    <property type="entry name" value="Xanthine_DH_ssu"/>
</dbReference>
<dbReference type="InterPro" id="IPR016208">
    <property type="entry name" value="Ald_Oxase/xanthine_DH-like"/>
</dbReference>